<dbReference type="FunFam" id="1.25.10.10:FF:000237">
    <property type="entry name" value="Pumilio homolog 9"/>
    <property type="match status" value="1"/>
</dbReference>
<dbReference type="PANTHER" id="PTHR12537:SF138">
    <property type="entry name" value="PUMILIO HOMOLOG 7, CHLOROPLASTIC-RELATED"/>
    <property type="match status" value="1"/>
</dbReference>
<dbReference type="Pfam" id="PF22493">
    <property type="entry name" value="PUF_NOP9"/>
    <property type="match status" value="1"/>
</dbReference>
<evidence type="ECO:0000313" key="7">
    <source>
        <dbReference type="EMBL" id="GAA0149198.1"/>
    </source>
</evidence>
<feature type="repeat" description="Pumilio" evidence="5">
    <location>
        <begin position="422"/>
        <end position="461"/>
    </location>
</feature>
<evidence type="ECO:0000256" key="5">
    <source>
        <dbReference type="PROSITE-ProRule" id="PRU00317"/>
    </source>
</evidence>
<evidence type="ECO:0000313" key="8">
    <source>
        <dbReference type="Proteomes" id="UP001454036"/>
    </source>
</evidence>
<dbReference type="InterPro" id="IPR001313">
    <property type="entry name" value="Pumilio_RNA-bd_rpt"/>
</dbReference>
<gene>
    <name evidence="7" type="ORF">LIER_08437</name>
</gene>
<dbReference type="Pfam" id="PF00806">
    <property type="entry name" value="PUF"/>
    <property type="match status" value="1"/>
</dbReference>
<feature type="repeat" description="Pumilio" evidence="5">
    <location>
        <begin position="605"/>
        <end position="642"/>
    </location>
</feature>
<feature type="domain" description="PUM-HD" evidence="6">
    <location>
        <begin position="327"/>
        <end position="667"/>
    </location>
</feature>
<feature type="repeat" description="Pumilio" evidence="5">
    <location>
        <begin position="462"/>
        <end position="497"/>
    </location>
</feature>
<dbReference type="InterPro" id="IPR033133">
    <property type="entry name" value="PUM-HD"/>
</dbReference>
<dbReference type="Proteomes" id="UP001454036">
    <property type="component" value="Unassembled WGS sequence"/>
</dbReference>
<keyword evidence="3" id="KW-0694">RNA-binding</keyword>
<dbReference type="AlphaFoldDB" id="A0AAV3PD90"/>
<dbReference type="PROSITE" id="PS50303">
    <property type="entry name" value="PUM_HD"/>
    <property type="match status" value="1"/>
</dbReference>
<organism evidence="7 8">
    <name type="scientific">Lithospermum erythrorhizon</name>
    <name type="common">Purple gromwell</name>
    <name type="synonym">Lithospermum officinale var. erythrorhizon</name>
    <dbReference type="NCBI Taxonomy" id="34254"/>
    <lineage>
        <taxon>Eukaryota</taxon>
        <taxon>Viridiplantae</taxon>
        <taxon>Streptophyta</taxon>
        <taxon>Embryophyta</taxon>
        <taxon>Tracheophyta</taxon>
        <taxon>Spermatophyta</taxon>
        <taxon>Magnoliopsida</taxon>
        <taxon>eudicotyledons</taxon>
        <taxon>Gunneridae</taxon>
        <taxon>Pentapetalae</taxon>
        <taxon>asterids</taxon>
        <taxon>lamiids</taxon>
        <taxon>Boraginales</taxon>
        <taxon>Boraginaceae</taxon>
        <taxon>Boraginoideae</taxon>
        <taxon>Lithospermeae</taxon>
        <taxon>Lithospermum</taxon>
    </lineage>
</organism>
<dbReference type="SMART" id="SM00025">
    <property type="entry name" value="Pumilio"/>
    <property type="match status" value="8"/>
</dbReference>
<keyword evidence="1" id="KW-0677">Repeat</keyword>
<dbReference type="PROSITE" id="PS50302">
    <property type="entry name" value="PUM"/>
    <property type="match status" value="5"/>
</dbReference>
<dbReference type="PROSITE" id="PS51257">
    <property type="entry name" value="PROKAR_LIPOPROTEIN"/>
    <property type="match status" value="1"/>
</dbReference>
<keyword evidence="2" id="KW-0810">Translation regulation</keyword>
<evidence type="ECO:0000256" key="3">
    <source>
        <dbReference type="ARBA" id="ARBA00022884"/>
    </source>
</evidence>
<name>A0AAV3PD90_LITER</name>
<sequence>MGEKNGFDGSYNVFDDVSSNMFMVNLGSFSCGVGSFENGLNSASFGTFEDSLNMQHRVGSSFVNRGCENNVFDGFDELGLVEDLYKLHIGDEISNMRSRDGRRNFGSQQGCGFGFDGNIFNGNDHFVHNPVYYNGNSGLNHTMRPCFDNSYANASYLDASLKKKELSSLWGEDIVYQRPCMINSMFPVHNVHSSNQFGVNGRDNNLGSEMQNRYMANEPVLGNDIYGLGFSGVIGSEDLGVRDPFDASSRFTTLNERMSGASSGVNYHQPLMIDHVGMEAYGCLDDSIILDMDEKRTGLKKNSRTDIKLAKSLLKSALLGKVQHDKTRENGLPKSMSQDDETSGLNLRPESWRSISCIAKTQLGCRLLQRMLNERQYQDVQLIFNDIIDYVPELSFDPYGNYLVQKVLDVCNEDQITQVVRVITKDPGDIIRICKNSHGTRVVQKVIEKAKTRQQIALVLEALEAGFLDLITDVNGNHVLQQCLQCFTEEHNKFIFEGATNFCAEIATHRYGCCVLNQCIVHSSRCHQEKLVTEICANGLLLSQDSFGNYVIQNILELKIPSASVTLLSALKGHFVLLSMQKFSSHVVEKCLKCYGQSRPIIIHELLSVPRFGQLLQHPFANYVIQSALKVTKGPLRTLLVKAVQPYKSLHTNPYSKRIFSRNLLKK</sequence>
<dbReference type="Gene3D" id="1.25.10.10">
    <property type="entry name" value="Leucine-rich Repeat Variant"/>
    <property type="match status" value="1"/>
</dbReference>
<feature type="repeat" description="Pumilio" evidence="5">
    <location>
        <begin position="386"/>
        <end position="421"/>
    </location>
</feature>
<dbReference type="InterPro" id="IPR016024">
    <property type="entry name" value="ARM-type_fold"/>
</dbReference>
<proteinExistence type="predicted"/>
<accession>A0AAV3PD90</accession>
<keyword evidence="8" id="KW-1185">Reference proteome</keyword>
<dbReference type="EMBL" id="BAABME010001363">
    <property type="protein sequence ID" value="GAA0149198.1"/>
    <property type="molecule type" value="Genomic_DNA"/>
</dbReference>
<evidence type="ECO:0000256" key="2">
    <source>
        <dbReference type="ARBA" id="ARBA00022845"/>
    </source>
</evidence>
<dbReference type="CDD" id="cd07920">
    <property type="entry name" value="Pumilio"/>
    <property type="match status" value="1"/>
</dbReference>
<reference evidence="7 8" key="1">
    <citation type="submission" date="2024-01" db="EMBL/GenBank/DDBJ databases">
        <title>The complete chloroplast genome sequence of Lithospermum erythrorhizon: insights into the phylogenetic relationship among Boraginaceae species and the maternal lineages of purple gromwells.</title>
        <authorList>
            <person name="Okada T."/>
            <person name="Watanabe K."/>
        </authorList>
    </citation>
    <scope>NUCLEOTIDE SEQUENCE [LARGE SCALE GENOMIC DNA]</scope>
</reference>
<dbReference type="InterPro" id="IPR033712">
    <property type="entry name" value="Pumilio_RNA-bd"/>
</dbReference>
<dbReference type="GO" id="GO:0006417">
    <property type="term" value="P:regulation of translation"/>
    <property type="evidence" value="ECO:0007669"/>
    <property type="project" value="UniProtKB-KW"/>
</dbReference>
<dbReference type="SUPFAM" id="SSF48371">
    <property type="entry name" value="ARM repeat"/>
    <property type="match status" value="1"/>
</dbReference>
<protein>
    <submittedName>
        <fullName evidence="7">RNA metabolism protein</fullName>
    </submittedName>
</protein>
<dbReference type="GO" id="GO:0003729">
    <property type="term" value="F:mRNA binding"/>
    <property type="evidence" value="ECO:0007669"/>
    <property type="project" value="TreeGrafter"/>
</dbReference>
<comment type="function">
    <text evidence="4">Sequence-specific RNA-binding protein that regulates translation and mRNA stability by binding the 3'-UTR of target mRNAs.</text>
</comment>
<dbReference type="PANTHER" id="PTHR12537">
    <property type="entry name" value="RNA BINDING PROTEIN PUMILIO-RELATED"/>
    <property type="match status" value="1"/>
</dbReference>
<feature type="repeat" description="Pumilio" evidence="5">
    <location>
        <begin position="534"/>
        <end position="569"/>
    </location>
</feature>
<comment type="caution">
    <text evidence="7">The sequence shown here is derived from an EMBL/GenBank/DDBJ whole genome shotgun (WGS) entry which is preliminary data.</text>
</comment>
<dbReference type="GO" id="GO:0005737">
    <property type="term" value="C:cytoplasm"/>
    <property type="evidence" value="ECO:0007669"/>
    <property type="project" value="TreeGrafter"/>
</dbReference>
<dbReference type="InterPro" id="IPR011989">
    <property type="entry name" value="ARM-like"/>
</dbReference>
<evidence type="ECO:0000256" key="1">
    <source>
        <dbReference type="ARBA" id="ARBA00022737"/>
    </source>
</evidence>
<evidence type="ECO:0000259" key="6">
    <source>
        <dbReference type="PROSITE" id="PS50303"/>
    </source>
</evidence>
<evidence type="ECO:0000256" key="4">
    <source>
        <dbReference type="ARBA" id="ARBA00058490"/>
    </source>
</evidence>